<evidence type="ECO:0000313" key="3">
    <source>
        <dbReference type="EMBL" id="SDW42595.1"/>
    </source>
</evidence>
<evidence type="ECO:0000313" key="4">
    <source>
        <dbReference type="Proteomes" id="UP000199515"/>
    </source>
</evidence>
<dbReference type="Gene3D" id="1.20.910.10">
    <property type="entry name" value="Heme oxygenase-like"/>
    <property type="match status" value="1"/>
</dbReference>
<name>A0A1H2TFY7_9PSEU</name>
<dbReference type="STRING" id="589385.SAMN05421504_101546"/>
<reference evidence="3 4" key="1">
    <citation type="submission" date="2016-10" db="EMBL/GenBank/DDBJ databases">
        <authorList>
            <person name="de Groot N.N."/>
        </authorList>
    </citation>
    <scope>NUCLEOTIDE SEQUENCE [LARGE SCALE GENOMIC DNA]</scope>
    <source>
        <strain evidence="3 4">CPCC 202699</strain>
    </source>
</reference>
<gene>
    <name evidence="3" type="ORF">SAMN05421504_101546</name>
</gene>
<dbReference type="InterPro" id="IPR016084">
    <property type="entry name" value="Haem_Oase-like_multi-hlx"/>
</dbReference>
<dbReference type="InterPro" id="IPR004305">
    <property type="entry name" value="Thiaminase-2/PQQC"/>
</dbReference>
<comment type="pathway">
    <text evidence="1">Cofactor biosynthesis; thiamine diphosphate biosynthesis.</text>
</comment>
<feature type="domain" description="Thiaminase-2/PQQC" evidence="2">
    <location>
        <begin position="25"/>
        <end position="214"/>
    </location>
</feature>
<dbReference type="EMBL" id="FNON01000001">
    <property type="protein sequence ID" value="SDW42595.1"/>
    <property type="molecule type" value="Genomic_DNA"/>
</dbReference>
<dbReference type="SUPFAM" id="SSF48613">
    <property type="entry name" value="Heme oxygenase-like"/>
    <property type="match status" value="1"/>
</dbReference>
<dbReference type="Proteomes" id="UP000199515">
    <property type="component" value="Unassembled WGS sequence"/>
</dbReference>
<dbReference type="OrthoDB" id="3467339at2"/>
<protein>
    <submittedName>
        <fullName evidence="3">TENA/THI-4/PQQC family protein</fullName>
    </submittedName>
</protein>
<evidence type="ECO:0000256" key="1">
    <source>
        <dbReference type="ARBA" id="ARBA00004948"/>
    </source>
</evidence>
<sequence>MAASARELLSAVHQELAPKESENRLVDLIASGEAPRSVFRLIAAEESRIVPSDQRSFLHLAARASEPGAREFFAGLGAGEGLALEKLKALAAVTGLDDQALREYRPLAGCQAYPSFMAWMALNGKPADVVVALNANFAAFGTYCATIAKAMREHYGFDDEACGFFDFFGAPIPGADEQAATIVQAGIDRNEATDEAWTYARLFQDYELQFWNTIADEAK</sequence>
<evidence type="ECO:0000259" key="2">
    <source>
        <dbReference type="Pfam" id="PF03070"/>
    </source>
</evidence>
<proteinExistence type="predicted"/>
<organism evidence="3 4">
    <name type="scientific">Amycolatopsis xylanica</name>
    <dbReference type="NCBI Taxonomy" id="589385"/>
    <lineage>
        <taxon>Bacteria</taxon>
        <taxon>Bacillati</taxon>
        <taxon>Actinomycetota</taxon>
        <taxon>Actinomycetes</taxon>
        <taxon>Pseudonocardiales</taxon>
        <taxon>Pseudonocardiaceae</taxon>
        <taxon>Amycolatopsis</taxon>
    </lineage>
</organism>
<keyword evidence="4" id="KW-1185">Reference proteome</keyword>
<dbReference type="AlphaFoldDB" id="A0A1H2TFY7"/>
<dbReference type="Pfam" id="PF03070">
    <property type="entry name" value="TENA_THI-4"/>
    <property type="match status" value="1"/>
</dbReference>
<accession>A0A1H2TFY7</accession>